<evidence type="ECO:0000313" key="3">
    <source>
        <dbReference type="Proteomes" id="UP000547976"/>
    </source>
</evidence>
<proteinExistence type="predicted"/>
<gene>
    <name evidence="2" type="ORF">FSUBG_7690</name>
</gene>
<keyword evidence="3" id="KW-1185">Reference proteome</keyword>
<evidence type="ECO:0000256" key="1">
    <source>
        <dbReference type="SAM" id="MobiDB-lite"/>
    </source>
</evidence>
<dbReference type="AlphaFoldDB" id="A0A8H5PTL3"/>
<feature type="region of interest" description="Disordered" evidence="1">
    <location>
        <begin position="26"/>
        <end position="56"/>
    </location>
</feature>
<accession>A0A8H5PTL3</accession>
<name>A0A8H5PTL3_GIBSU</name>
<evidence type="ECO:0000313" key="2">
    <source>
        <dbReference type="EMBL" id="KAF5602383.1"/>
    </source>
</evidence>
<organism evidence="2 3">
    <name type="scientific">Gibberella subglutinans</name>
    <name type="common">Fusarium subglutinans</name>
    <dbReference type="NCBI Taxonomy" id="42677"/>
    <lineage>
        <taxon>Eukaryota</taxon>
        <taxon>Fungi</taxon>
        <taxon>Dikarya</taxon>
        <taxon>Ascomycota</taxon>
        <taxon>Pezizomycotina</taxon>
        <taxon>Sordariomycetes</taxon>
        <taxon>Hypocreomycetidae</taxon>
        <taxon>Hypocreales</taxon>
        <taxon>Nectriaceae</taxon>
        <taxon>Fusarium</taxon>
        <taxon>Fusarium fujikuroi species complex</taxon>
    </lineage>
</organism>
<reference evidence="2 3" key="1">
    <citation type="submission" date="2020-05" db="EMBL/GenBank/DDBJ databases">
        <title>Identification and distribution of gene clusters putatively required for synthesis of sphingolipid metabolism inhibitors in phylogenetically diverse species of the filamentous fungus Fusarium.</title>
        <authorList>
            <person name="Kim H.-S."/>
            <person name="Busman M."/>
            <person name="Brown D.W."/>
            <person name="Divon H."/>
            <person name="Uhlig S."/>
            <person name="Proctor R.H."/>
        </authorList>
    </citation>
    <scope>NUCLEOTIDE SEQUENCE [LARGE SCALE GENOMIC DNA]</scope>
    <source>
        <strain evidence="2 3">NRRL 66333</strain>
    </source>
</reference>
<dbReference type="EMBL" id="JAAOAV010000100">
    <property type="protein sequence ID" value="KAF5602383.1"/>
    <property type="molecule type" value="Genomic_DNA"/>
</dbReference>
<feature type="compositionally biased region" description="Pro residues" evidence="1">
    <location>
        <begin position="44"/>
        <end position="56"/>
    </location>
</feature>
<dbReference type="GeneID" id="59320738"/>
<sequence>MHPTMPRLDDLLALLEVFFAPERGALPGGRRPRQSLRPKLVFRPSPPPPLPPPPPRADWPSPLVIPALDVCFGLPSPTFPFCSIRHDFRPAMRVVTLPACTPFDFRLRSSRLAKFAYPLRILLSPAGAVQYEGVACYHDAMVVQIVEAFAGDINFQ</sequence>
<protein>
    <submittedName>
        <fullName evidence="2">Uncharacterized protein</fullName>
    </submittedName>
</protein>
<dbReference type="OrthoDB" id="5106456at2759"/>
<dbReference type="Proteomes" id="UP000547976">
    <property type="component" value="Unassembled WGS sequence"/>
</dbReference>
<dbReference type="RefSeq" id="XP_036536741.1">
    <property type="nucleotide sequence ID" value="XM_036686020.1"/>
</dbReference>
<comment type="caution">
    <text evidence="2">The sequence shown here is derived from an EMBL/GenBank/DDBJ whole genome shotgun (WGS) entry which is preliminary data.</text>
</comment>